<evidence type="ECO:0000313" key="2">
    <source>
        <dbReference type="EMBL" id="RCN30776.1"/>
    </source>
</evidence>
<feature type="region of interest" description="Disordered" evidence="1">
    <location>
        <begin position="1"/>
        <end position="69"/>
    </location>
</feature>
<organism evidence="2 3">
    <name type="scientific">Ancylostoma caninum</name>
    <name type="common">Dog hookworm</name>
    <dbReference type="NCBI Taxonomy" id="29170"/>
    <lineage>
        <taxon>Eukaryota</taxon>
        <taxon>Metazoa</taxon>
        <taxon>Ecdysozoa</taxon>
        <taxon>Nematoda</taxon>
        <taxon>Chromadorea</taxon>
        <taxon>Rhabditida</taxon>
        <taxon>Rhabditina</taxon>
        <taxon>Rhabditomorpha</taxon>
        <taxon>Strongyloidea</taxon>
        <taxon>Ancylostomatidae</taxon>
        <taxon>Ancylostomatinae</taxon>
        <taxon>Ancylostoma</taxon>
    </lineage>
</organism>
<gene>
    <name evidence="2" type="ORF">ANCCAN_23448</name>
</gene>
<feature type="compositionally biased region" description="Low complexity" evidence="1">
    <location>
        <begin position="18"/>
        <end position="31"/>
    </location>
</feature>
<protein>
    <submittedName>
        <fullName evidence="2">Uncharacterized protein</fullName>
    </submittedName>
</protein>
<dbReference type="EMBL" id="JOJR01001468">
    <property type="protein sequence ID" value="RCN30776.1"/>
    <property type="molecule type" value="Genomic_DNA"/>
</dbReference>
<sequence>MYAVREWVYDRVDKEPKTPSSKTSPTPVSPTRIEEEKPKVYEPRRPSMEEMDAVRETGALRDDTTDRDGSSLEIVDVQSIMELPQQKSTVFTALTSDSRVETKGPMIAEGSIKLEDDGRSPKVLAYISVG</sequence>
<dbReference type="OrthoDB" id="5870173at2759"/>
<comment type="caution">
    <text evidence="2">The sequence shown here is derived from an EMBL/GenBank/DDBJ whole genome shotgun (WGS) entry which is preliminary data.</text>
</comment>
<accession>A0A368FF40</accession>
<evidence type="ECO:0000256" key="1">
    <source>
        <dbReference type="SAM" id="MobiDB-lite"/>
    </source>
</evidence>
<feature type="compositionally biased region" description="Basic and acidic residues" evidence="1">
    <location>
        <begin position="7"/>
        <end position="17"/>
    </location>
</feature>
<keyword evidence="3" id="KW-1185">Reference proteome</keyword>
<dbReference type="AlphaFoldDB" id="A0A368FF40"/>
<proteinExistence type="predicted"/>
<name>A0A368FF40_ANCCA</name>
<reference evidence="2 3" key="1">
    <citation type="submission" date="2014-10" db="EMBL/GenBank/DDBJ databases">
        <title>Draft genome of the hookworm Ancylostoma caninum.</title>
        <authorList>
            <person name="Mitreva M."/>
        </authorList>
    </citation>
    <scope>NUCLEOTIDE SEQUENCE [LARGE SCALE GENOMIC DNA]</scope>
    <source>
        <strain evidence="2 3">Baltimore</strain>
    </source>
</reference>
<dbReference type="Proteomes" id="UP000252519">
    <property type="component" value="Unassembled WGS sequence"/>
</dbReference>
<evidence type="ECO:0000313" key="3">
    <source>
        <dbReference type="Proteomes" id="UP000252519"/>
    </source>
</evidence>
<feature type="compositionally biased region" description="Basic and acidic residues" evidence="1">
    <location>
        <begin position="32"/>
        <end position="69"/>
    </location>
</feature>